<keyword evidence="1" id="KW-0732">Signal</keyword>
<evidence type="ECO:0000313" key="2">
    <source>
        <dbReference type="EMBL" id="SEM07684.1"/>
    </source>
</evidence>
<keyword evidence="3" id="KW-1185">Reference proteome</keyword>
<feature type="chain" id="PRO_5011777528" description="MetA-pathway of phenol degradation" evidence="1">
    <location>
        <begin position="25"/>
        <end position="301"/>
    </location>
</feature>
<proteinExistence type="predicted"/>
<dbReference type="Proteomes" id="UP000198521">
    <property type="component" value="Unassembled WGS sequence"/>
</dbReference>
<gene>
    <name evidence="2" type="ORF">SAMN04487910_4070</name>
</gene>
<reference evidence="3" key="1">
    <citation type="submission" date="2016-10" db="EMBL/GenBank/DDBJ databases">
        <authorList>
            <person name="Varghese N."/>
            <person name="Submissions S."/>
        </authorList>
    </citation>
    <scope>NUCLEOTIDE SEQUENCE [LARGE SCALE GENOMIC DNA]</scope>
    <source>
        <strain evidence="3">DSM 25232 / NCIMB 14723 / 92V</strain>
    </source>
</reference>
<dbReference type="STRING" id="1038014.SAMN04487910_4070"/>
<dbReference type="OrthoDB" id="5562884at2"/>
<accession>A0A1H7VF39</accession>
<protein>
    <recommendedName>
        <fullName evidence="4">MetA-pathway of phenol degradation</fullName>
    </recommendedName>
</protein>
<evidence type="ECO:0008006" key="4">
    <source>
        <dbReference type="Google" id="ProtNLM"/>
    </source>
</evidence>
<dbReference type="RefSeq" id="WP_091411826.1">
    <property type="nucleotide sequence ID" value="NZ_FOAB01000008.1"/>
</dbReference>
<evidence type="ECO:0000313" key="3">
    <source>
        <dbReference type="Proteomes" id="UP000198521"/>
    </source>
</evidence>
<sequence>MLHKSKKSLLGALVVLCLSTPTTAQTEVSGFYPQKNELTIAPSYSYKQYDRFYRGNELTDGNPAGLGGISSYIVNLYGEYGINNWLSASLNIPYIFIESENGQPDPVQGTSSVEGIQDLSLFVKGKILEKNLKSIGTLGLGAAIGASIPLSNYEAEGVLSLGNSANSLQVNGLVQLTTKINLFTELQYGYSLKDNSNFDVPNAQVYGIKVGYFNNYFYTHVQLAVQDSMDGIDIGTPEFVEAGGPRALPQTEVDYTNLNVNLYIPVYKNEVGVSTAYNHNIDGRNFNKETSFSFGLVYKPL</sequence>
<dbReference type="EMBL" id="FOAB01000008">
    <property type="protein sequence ID" value="SEM07684.1"/>
    <property type="molecule type" value="Genomic_DNA"/>
</dbReference>
<feature type="signal peptide" evidence="1">
    <location>
        <begin position="1"/>
        <end position="24"/>
    </location>
</feature>
<organism evidence="2 3">
    <name type="scientific">Aquimarina amphilecti</name>
    <dbReference type="NCBI Taxonomy" id="1038014"/>
    <lineage>
        <taxon>Bacteria</taxon>
        <taxon>Pseudomonadati</taxon>
        <taxon>Bacteroidota</taxon>
        <taxon>Flavobacteriia</taxon>
        <taxon>Flavobacteriales</taxon>
        <taxon>Flavobacteriaceae</taxon>
        <taxon>Aquimarina</taxon>
    </lineage>
</organism>
<dbReference type="AlphaFoldDB" id="A0A1H7VF39"/>
<name>A0A1H7VF39_AQUAM</name>
<evidence type="ECO:0000256" key="1">
    <source>
        <dbReference type="SAM" id="SignalP"/>
    </source>
</evidence>